<dbReference type="CDD" id="cd00959">
    <property type="entry name" value="DeoC"/>
    <property type="match status" value="1"/>
</dbReference>
<dbReference type="FunFam" id="3.20.20.70:FF:000044">
    <property type="entry name" value="Deoxyribose-phosphate aldolase"/>
    <property type="match status" value="1"/>
</dbReference>
<dbReference type="PANTHER" id="PTHR10889:SF1">
    <property type="entry name" value="DEOXYRIBOSE-PHOSPHATE ALDOLASE"/>
    <property type="match status" value="1"/>
</dbReference>
<organism evidence="10">
    <name type="scientific">Schizophyllum commune (strain H4-8 / FGSC 9210)</name>
    <name type="common">Split gill fungus</name>
    <dbReference type="NCBI Taxonomy" id="578458"/>
    <lineage>
        <taxon>Eukaryota</taxon>
        <taxon>Fungi</taxon>
        <taxon>Dikarya</taxon>
        <taxon>Basidiomycota</taxon>
        <taxon>Agaricomycotina</taxon>
        <taxon>Agaricomycetes</taxon>
        <taxon>Agaricomycetidae</taxon>
        <taxon>Agaricales</taxon>
        <taxon>Schizophyllaceae</taxon>
        <taxon>Schizophyllum</taxon>
    </lineage>
</organism>
<protein>
    <recommendedName>
        <fullName evidence="2">deoxyribose-phosphate aldolase</fullName>
        <ecNumber evidence="2">4.1.2.4</ecNumber>
    </recommendedName>
    <alternativeName>
        <fullName evidence="6">2-deoxy-D-ribose 5-phosphate aldolase</fullName>
    </alternativeName>
</protein>
<dbReference type="InterPro" id="IPR002915">
    <property type="entry name" value="DeoC/FbaB/LacD_aldolase"/>
</dbReference>
<dbReference type="EC" id="4.1.2.4" evidence="2"/>
<evidence type="ECO:0000256" key="4">
    <source>
        <dbReference type="ARBA" id="ARBA00023239"/>
    </source>
</evidence>
<dbReference type="GeneID" id="9587066"/>
<dbReference type="GO" id="GO:0016052">
    <property type="term" value="P:carbohydrate catabolic process"/>
    <property type="evidence" value="ECO:0007669"/>
    <property type="project" value="TreeGrafter"/>
</dbReference>
<dbReference type="GO" id="GO:0009264">
    <property type="term" value="P:deoxyribonucleotide catabolic process"/>
    <property type="evidence" value="ECO:0007669"/>
    <property type="project" value="InterPro"/>
</dbReference>
<dbReference type="KEGG" id="scm:SCHCO_02608805"/>
<keyword evidence="5 8" id="KW-0704">Schiff base</keyword>
<accession>D8PTY1</accession>
<dbReference type="UniPathway" id="UPA00002">
    <property type="reaction ID" value="UER00468"/>
</dbReference>
<dbReference type="VEuPathDB" id="FungiDB:SCHCODRAFT_02608805"/>
<gene>
    <name evidence="9" type="ORF">SCHCODRAFT_50033</name>
</gene>
<sequence>MIKLKLGRVISDNTKPLTALSLLSGPDQQVAQAIDHTLLAPDATPDQIEAVCDEALKHGFKAVCVHGWHIPRVAKRLKGSKTVPCAVIGFPQGAGKSSAKAFEAAEAVRDGAAEVDMVINLGALKAGDFATVYNDIAAVVKAAAPADVKVILETVFLSDAQKVAGAYIAAEAGAAWVKTCTGFAGGGASAADVRLMWKTVRDRGVQVKASAGIRTFEKCKEMFDAGAGRIGT</sequence>
<dbReference type="EMBL" id="GL377303">
    <property type="protein sequence ID" value="EFJ00665.1"/>
    <property type="molecule type" value="Genomic_DNA"/>
</dbReference>
<dbReference type="eggNOG" id="KOG3981">
    <property type="taxonomic scope" value="Eukaryota"/>
</dbReference>
<reference evidence="9 10" key="1">
    <citation type="journal article" date="2010" name="Nat. Biotechnol.">
        <title>Genome sequence of the model mushroom Schizophyllum commune.</title>
        <authorList>
            <person name="Ohm R.A."/>
            <person name="de Jong J.F."/>
            <person name="Lugones L.G."/>
            <person name="Aerts A."/>
            <person name="Kothe E."/>
            <person name="Stajich J.E."/>
            <person name="de Vries R.P."/>
            <person name="Record E."/>
            <person name="Levasseur A."/>
            <person name="Baker S.E."/>
            <person name="Bartholomew K.A."/>
            <person name="Coutinho P.M."/>
            <person name="Erdmann S."/>
            <person name="Fowler T.J."/>
            <person name="Gathman A.C."/>
            <person name="Lombard V."/>
            <person name="Henrissat B."/>
            <person name="Knabe N."/>
            <person name="Kuees U."/>
            <person name="Lilly W.W."/>
            <person name="Lindquist E."/>
            <person name="Lucas S."/>
            <person name="Magnuson J.K."/>
            <person name="Piumi F."/>
            <person name="Raudaskoski M."/>
            <person name="Salamov A."/>
            <person name="Schmutz J."/>
            <person name="Schwarze F.W.M.R."/>
            <person name="vanKuyk P.A."/>
            <person name="Horton J.S."/>
            <person name="Grigoriev I.V."/>
            <person name="Woesten H.A.B."/>
        </authorList>
    </citation>
    <scope>NUCLEOTIDE SEQUENCE [LARGE SCALE GENOMIC DNA]</scope>
    <source>
        <strain evidence="10">H4-8 / FGSC 9210</strain>
    </source>
</reference>
<evidence type="ECO:0000256" key="5">
    <source>
        <dbReference type="ARBA" id="ARBA00023270"/>
    </source>
</evidence>
<dbReference type="OMA" id="MNACIPP"/>
<dbReference type="GO" id="GO:0046386">
    <property type="term" value="P:deoxyribose phosphate catabolic process"/>
    <property type="evidence" value="ECO:0007669"/>
    <property type="project" value="UniProtKB-UniPathway"/>
</dbReference>
<keyword evidence="10" id="KW-1185">Reference proteome</keyword>
<dbReference type="AlphaFoldDB" id="D8PTY1"/>
<dbReference type="SMART" id="SM01133">
    <property type="entry name" value="DeoC"/>
    <property type="match status" value="1"/>
</dbReference>
<feature type="active site" description="Proton donor/acceptor" evidence="8">
    <location>
        <position position="208"/>
    </location>
</feature>
<evidence type="ECO:0000256" key="2">
    <source>
        <dbReference type="ARBA" id="ARBA00012515"/>
    </source>
</evidence>
<keyword evidence="4" id="KW-0456">Lyase</keyword>
<evidence type="ECO:0000256" key="3">
    <source>
        <dbReference type="ARBA" id="ARBA00022490"/>
    </source>
</evidence>
<dbReference type="Proteomes" id="UP000007431">
    <property type="component" value="Unassembled WGS sequence"/>
</dbReference>
<dbReference type="InParanoid" id="D8PTY1"/>
<dbReference type="GO" id="GO:0004139">
    <property type="term" value="F:deoxyribose-phosphate aldolase activity"/>
    <property type="evidence" value="ECO:0007669"/>
    <property type="project" value="UniProtKB-EC"/>
</dbReference>
<dbReference type="PIRSF" id="PIRSF001357">
    <property type="entry name" value="DeoC"/>
    <property type="match status" value="1"/>
</dbReference>
<keyword evidence="3" id="KW-0963">Cytoplasm</keyword>
<evidence type="ECO:0000256" key="6">
    <source>
        <dbReference type="ARBA" id="ARBA00032755"/>
    </source>
</evidence>
<dbReference type="OrthoDB" id="70823at2759"/>
<dbReference type="HAMAP" id="MF_00114">
    <property type="entry name" value="DeoC_type1"/>
    <property type="match status" value="1"/>
</dbReference>
<evidence type="ECO:0000313" key="9">
    <source>
        <dbReference type="EMBL" id="EFJ00665.1"/>
    </source>
</evidence>
<name>D8PTY1_SCHCM</name>
<dbReference type="PANTHER" id="PTHR10889">
    <property type="entry name" value="DEOXYRIBOSE-PHOSPHATE ALDOLASE"/>
    <property type="match status" value="1"/>
</dbReference>
<dbReference type="HOGENOM" id="CLU_053595_0_2_1"/>
<dbReference type="Gene3D" id="3.20.20.70">
    <property type="entry name" value="Aldolase class I"/>
    <property type="match status" value="1"/>
</dbReference>
<dbReference type="STRING" id="578458.D8PTY1"/>
<dbReference type="NCBIfam" id="TIGR00126">
    <property type="entry name" value="deoC"/>
    <property type="match status" value="1"/>
</dbReference>
<dbReference type="InterPro" id="IPR011343">
    <property type="entry name" value="DeoC"/>
</dbReference>
<dbReference type="SUPFAM" id="SSF51569">
    <property type="entry name" value="Aldolase"/>
    <property type="match status" value="1"/>
</dbReference>
<evidence type="ECO:0000256" key="7">
    <source>
        <dbReference type="ARBA" id="ARBA00048791"/>
    </source>
</evidence>
<comment type="catalytic activity">
    <reaction evidence="7">
        <text>2-deoxy-D-ribose 5-phosphate = D-glyceraldehyde 3-phosphate + acetaldehyde</text>
        <dbReference type="Rhea" id="RHEA:12821"/>
        <dbReference type="ChEBI" id="CHEBI:15343"/>
        <dbReference type="ChEBI" id="CHEBI:59776"/>
        <dbReference type="ChEBI" id="CHEBI:62877"/>
        <dbReference type="EC" id="4.1.2.4"/>
    </reaction>
</comment>
<dbReference type="InterPro" id="IPR013785">
    <property type="entry name" value="Aldolase_TIM"/>
</dbReference>
<dbReference type="GO" id="GO:0005737">
    <property type="term" value="C:cytoplasm"/>
    <property type="evidence" value="ECO:0007669"/>
    <property type="project" value="InterPro"/>
</dbReference>
<dbReference type="InterPro" id="IPR028581">
    <property type="entry name" value="DeoC_typeI"/>
</dbReference>
<evidence type="ECO:0000313" key="10">
    <source>
        <dbReference type="Proteomes" id="UP000007431"/>
    </source>
</evidence>
<comment type="similarity">
    <text evidence="1">Belongs to the DeoC/FbaB aldolase family. DeoC type 1 subfamily.</text>
</comment>
<evidence type="ECO:0000256" key="8">
    <source>
        <dbReference type="PIRSR" id="PIRSR001357-50"/>
    </source>
</evidence>
<dbReference type="Pfam" id="PF01791">
    <property type="entry name" value="DeoC"/>
    <property type="match status" value="1"/>
</dbReference>
<proteinExistence type="inferred from homology"/>
<evidence type="ECO:0000256" key="1">
    <source>
        <dbReference type="ARBA" id="ARBA00010936"/>
    </source>
</evidence>
<feature type="active site" description="Schiff-base intermediate with acetaldehyde" evidence="8">
    <location>
        <position position="178"/>
    </location>
</feature>